<evidence type="ECO:0008006" key="3">
    <source>
        <dbReference type="Google" id="ProtNLM"/>
    </source>
</evidence>
<accession>A0ABN1H4Q2</accession>
<dbReference type="Proteomes" id="UP001500957">
    <property type="component" value="Unassembled WGS sequence"/>
</dbReference>
<dbReference type="SUPFAM" id="SSF54862">
    <property type="entry name" value="4Fe-4S ferredoxins"/>
    <property type="match status" value="1"/>
</dbReference>
<dbReference type="Gene3D" id="3.30.70.20">
    <property type="match status" value="1"/>
</dbReference>
<proteinExistence type="predicted"/>
<comment type="caution">
    <text evidence="1">The sequence shown here is derived from an EMBL/GenBank/DDBJ whole genome shotgun (WGS) entry which is preliminary data.</text>
</comment>
<reference evidence="1 2" key="1">
    <citation type="journal article" date="2019" name="Int. J. Syst. Evol. Microbiol.">
        <title>The Global Catalogue of Microorganisms (GCM) 10K type strain sequencing project: providing services to taxonomists for standard genome sequencing and annotation.</title>
        <authorList>
            <consortium name="The Broad Institute Genomics Platform"/>
            <consortium name="The Broad Institute Genome Sequencing Center for Infectious Disease"/>
            <person name="Wu L."/>
            <person name="Ma J."/>
        </authorList>
    </citation>
    <scope>NUCLEOTIDE SEQUENCE [LARGE SCALE GENOMIC DNA]</scope>
    <source>
        <strain evidence="1 2">JCM 10671</strain>
    </source>
</reference>
<sequence length="71" mass="7824">MNEQQTVTVTVDAELCLGSRTCQHMAPHLFRVDGEVSAPIRSELVEQSDIDRARDTAHACPFGAILMSDDH</sequence>
<gene>
    <name evidence="1" type="ORF">GCM10009547_35590</name>
</gene>
<dbReference type="EMBL" id="BAAAHE010000034">
    <property type="protein sequence ID" value="GAA0628811.1"/>
    <property type="molecule type" value="Genomic_DNA"/>
</dbReference>
<evidence type="ECO:0000313" key="2">
    <source>
        <dbReference type="Proteomes" id="UP001500957"/>
    </source>
</evidence>
<name>A0ABN1H4Q2_9ACTN</name>
<dbReference type="RefSeq" id="WP_344607220.1">
    <property type="nucleotide sequence ID" value="NZ_BAAAHE010000034.1"/>
</dbReference>
<dbReference type="Pfam" id="PF13370">
    <property type="entry name" value="Fer4_13"/>
    <property type="match status" value="1"/>
</dbReference>
<evidence type="ECO:0000313" key="1">
    <source>
        <dbReference type="EMBL" id="GAA0628811.1"/>
    </source>
</evidence>
<organism evidence="1 2">
    <name type="scientific">Sporichthya brevicatena</name>
    <dbReference type="NCBI Taxonomy" id="171442"/>
    <lineage>
        <taxon>Bacteria</taxon>
        <taxon>Bacillati</taxon>
        <taxon>Actinomycetota</taxon>
        <taxon>Actinomycetes</taxon>
        <taxon>Sporichthyales</taxon>
        <taxon>Sporichthyaceae</taxon>
        <taxon>Sporichthya</taxon>
    </lineage>
</organism>
<protein>
    <recommendedName>
        <fullName evidence="3">Ferredoxin</fullName>
    </recommendedName>
</protein>
<keyword evidence="2" id="KW-1185">Reference proteome</keyword>